<accession>A0A2Y9A2K5</accession>
<dbReference type="InterPro" id="IPR036661">
    <property type="entry name" value="Luciferase-like_sf"/>
</dbReference>
<sequence>MPRYGFHASHEQIAPSRLLRDVQQAERAGFDMAMCSDHFAPWSVRQGQSGFAWSWLGAALATTNLRLGAVNAPGQRYHPAIVAQASATLAEMFPGRFWVALGSGQNMNEHVTGEKWIGKDLRQERLEECVEVIRRLHAGEDVTYRGRHVTVERARLYSLPPEPPALMGPALSPGTAARAALWADGLITINSKIETMREIVGAYREAGGNGTLALQVHVSIAPTLAEARDIARDQWQNNTFPEPIAHDTPTPEDFDTIGRYVPDDVVAGAVVITDSVAGLVEQLREYEELGFDEVYLHHVGQDQTPFLELAERELLPALRA</sequence>
<dbReference type="PANTHER" id="PTHR43244:SF1">
    <property type="entry name" value="5,10-METHYLENETETRAHYDROMETHANOPTERIN REDUCTASE"/>
    <property type="match status" value="1"/>
</dbReference>
<evidence type="ECO:0000313" key="3">
    <source>
        <dbReference type="EMBL" id="SSA36749.1"/>
    </source>
</evidence>
<dbReference type="EMBL" id="UETB01000001">
    <property type="protein sequence ID" value="SSA36749.1"/>
    <property type="molecule type" value="Genomic_DNA"/>
</dbReference>
<dbReference type="Proteomes" id="UP000250222">
    <property type="component" value="Unassembled WGS sequence"/>
</dbReference>
<feature type="domain" description="Luciferase-like" evidence="2">
    <location>
        <begin position="10"/>
        <end position="293"/>
    </location>
</feature>
<dbReference type="RefSeq" id="WP_110850901.1">
    <property type="nucleotide sequence ID" value="NZ_QKLZ01000001.1"/>
</dbReference>
<keyword evidence="1" id="KW-0560">Oxidoreductase</keyword>
<dbReference type="CDD" id="cd01097">
    <property type="entry name" value="Tetrahydromethanopterin_reductase"/>
    <property type="match status" value="1"/>
</dbReference>
<dbReference type="NCBIfam" id="TIGR03885">
    <property type="entry name" value="flavin_revert"/>
    <property type="match status" value="1"/>
</dbReference>
<reference evidence="3 4" key="1">
    <citation type="submission" date="2016-10" db="EMBL/GenBank/DDBJ databases">
        <authorList>
            <person name="Cai Z."/>
        </authorList>
    </citation>
    <scope>NUCLEOTIDE SEQUENCE [LARGE SCALE GENOMIC DNA]</scope>
    <source>
        <strain evidence="3 4">CGMCC 1.10826</strain>
    </source>
</reference>
<protein>
    <submittedName>
        <fullName evidence="3">Probable non-F420 flavinoid oxidoreductase</fullName>
    </submittedName>
</protein>
<dbReference type="NCBIfam" id="TIGR03557">
    <property type="entry name" value="F420_G6P_family"/>
    <property type="match status" value="1"/>
</dbReference>
<dbReference type="AlphaFoldDB" id="A0A2Y9A2K5"/>
<keyword evidence="4" id="KW-1185">Reference proteome</keyword>
<evidence type="ECO:0000313" key="4">
    <source>
        <dbReference type="Proteomes" id="UP000250222"/>
    </source>
</evidence>
<dbReference type="PANTHER" id="PTHR43244">
    <property type="match status" value="1"/>
</dbReference>
<dbReference type="GO" id="GO:0016705">
    <property type="term" value="F:oxidoreductase activity, acting on paired donors, with incorporation or reduction of molecular oxygen"/>
    <property type="evidence" value="ECO:0007669"/>
    <property type="project" value="InterPro"/>
</dbReference>
<dbReference type="InterPro" id="IPR019945">
    <property type="entry name" value="F420_G6P_DH-rel"/>
</dbReference>
<dbReference type="Pfam" id="PF00296">
    <property type="entry name" value="Bac_luciferase"/>
    <property type="match status" value="1"/>
</dbReference>
<dbReference type="Gene3D" id="3.20.20.30">
    <property type="entry name" value="Luciferase-like domain"/>
    <property type="match status" value="1"/>
</dbReference>
<dbReference type="SUPFAM" id="SSF51679">
    <property type="entry name" value="Bacterial luciferase-like"/>
    <property type="match status" value="1"/>
</dbReference>
<proteinExistence type="predicted"/>
<organism evidence="3 4">
    <name type="scientific">Georgenia satyanarayanai</name>
    <dbReference type="NCBI Taxonomy" id="860221"/>
    <lineage>
        <taxon>Bacteria</taxon>
        <taxon>Bacillati</taxon>
        <taxon>Actinomycetota</taxon>
        <taxon>Actinomycetes</taxon>
        <taxon>Micrococcales</taxon>
        <taxon>Bogoriellaceae</taxon>
        <taxon>Georgenia</taxon>
    </lineage>
</organism>
<evidence type="ECO:0000256" key="1">
    <source>
        <dbReference type="ARBA" id="ARBA00023002"/>
    </source>
</evidence>
<dbReference type="InterPro" id="IPR023907">
    <property type="entry name" value="Non-F420_Flavin_OxRdtase"/>
</dbReference>
<dbReference type="InterPro" id="IPR011251">
    <property type="entry name" value="Luciferase-like_dom"/>
</dbReference>
<name>A0A2Y9A2K5_9MICO</name>
<dbReference type="OrthoDB" id="180193at2"/>
<dbReference type="InterPro" id="IPR050564">
    <property type="entry name" value="F420-G6PD/mer"/>
</dbReference>
<gene>
    <name evidence="3" type="ORF">SAMN05216184_101411</name>
</gene>
<evidence type="ECO:0000259" key="2">
    <source>
        <dbReference type="Pfam" id="PF00296"/>
    </source>
</evidence>